<keyword evidence="6" id="KW-0057">Aromatic amino acid biosynthesis</keyword>
<comment type="subunit">
    <text evidence="2">Tetramer of two alpha and two beta chains.</text>
</comment>
<evidence type="ECO:0000256" key="5">
    <source>
        <dbReference type="ARBA" id="ARBA00022822"/>
    </source>
</evidence>
<dbReference type="InterPro" id="IPR002028">
    <property type="entry name" value="Trp_synthase_suA"/>
</dbReference>
<gene>
    <name evidence="9" type="ORF">HMN09_00048400</name>
</gene>
<accession>A0A8H6WMJ5</accession>
<evidence type="ECO:0000256" key="2">
    <source>
        <dbReference type="ARBA" id="ARBA00011270"/>
    </source>
</evidence>
<dbReference type="Gene3D" id="3.20.20.70">
    <property type="entry name" value="Aldolase class I"/>
    <property type="match status" value="2"/>
</dbReference>
<evidence type="ECO:0000256" key="1">
    <source>
        <dbReference type="ARBA" id="ARBA00004733"/>
    </source>
</evidence>
<evidence type="ECO:0000256" key="7">
    <source>
        <dbReference type="ARBA" id="ARBA00023239"/>
    </source>
</evidence>
<evidence type="ECO:0000256" key="6">
    <source>
        <dbReference type="ARBA" id="ARBA00023141"/>
    </source>
</evidence>
<dbReference type="InterPro" id="IPR011060">
    <property type="entry name" value="RibuloseP-bd_barrel"/>
</dbReference>
<dbReference type="GO" id="GO:0005829">
    <property type="term" value="C:cytosol"/>
    <property type="evidence" value="ECO:0007669"/>
    <property type="project" value="TreeGrafter"/>
</dbReference>
<evidence type="ECO:0000256" key="4">
    <source>
        <dbReference type="ARBA" id="ARBA00022605"/>
    </source>
</evidence>
<dbReference type="OrthoDB" id="10050244at2759"/>
<dbReference type="SUPFAM" id="SSF51366">
    <property type="entry name" value="Ribulose-phoshate binding barrel"/>
    <property type="match status" value="1"/>
</dbReference>
<keyword evidence="10" id="KW-1185">Reference proteome</keyword>
<dbReference type="PANTHER" id="PTHR43406:SF1">
    <property type="entry name" value="TRYPTOPHAN SYNTHASE ALPHA CHAIN, CHLOROPLASTIC"/>
    <property type="match status" value="1"/>
</dbReference>
<dbReference type="GO" id="GO:0004834">
    <property type="term" value="F:tryptophan synthase activity"/>
    <property type="evidence" value="ECO:0007669"/>
    <property type="project" value="UniProtKB-EC"/>
</dbReference>
<proteinExistence type="predicted"/>
<keyword evidence="5" id="KW-0822">Tryptophan biosynthesis</keyword>
<reference evidence="9" key="1">
    <citation type="submission" date="2020-05" db="EMBL/GenBank/DDBJ databases">
        <title>Mycena genomes resolve the evolution of fungal bioluminescence.</title>
        <authorList>
            <person name="Tsai I.J."/>
        </authorList>
    </citation>
    <scope>NUCLEOTIDE SEQUENCE</scope>
    <source>
        <strain evidence="9">110903Hualien_Pintung</strain>
    </source>
</reference>
<name>A0A8H6WMJ5_MYCCL</name>
<comment type="caution">
    <text evidence="9">The sequence shown here is derived from an EMBL/GenBank/DDBJ whole genome shotgun (WGS) entry which is preliminary data.</text>
</comment>
<evidence type="ECO:0000256" key="3">
    <source>
        <dbReference type="ARBA" id="ARBA00012043"/>
    </source>
</evidence>
<comment type="pathway">
    <text evidence="1">Amino-acid biosynthesis; L-tryptophan biosynthesis; L-tryptophan from chorismate: step 5/5.</text>
</comment>
<dbReference type="AlphaFoldDB" id="A0A8H6WMJ5"/>
<organism evidence="9 10">
    <name type="scientific">Mycena chlorophos</name>
    <name type="common">Agaric fungus</name>
    <name type="synonym">Agaricus chlorophos</name>
    <dbReference type="NCBI Taxonomy" id="658473"/>
    <lineage>
        <taxon>Eukaryota</taxon>
        <taxon>Fungi</taxon>
        <taxon>Dikarya</taxon>
        <taxon>Basidiomycota</taxon>
        <taxon>Agaricomycotina</taxon>
        <taxon>Agaricomycetes</taxon>
        <taxon>Agaricomycetidae</taxon>
        <taxon>Agaricales</taxon>
        <taxon>Marasmiineae</taxon>
        <taxon>Mycenaceae</taxon>
        <taxon>Mycena</taxon>
    </lineage>
</organism>
<dbReference type="Pfam" id="PF00290">
    <property type="entry name" value="Trp_syntA"/>
    <property type="match status" value="1"/>
</dbReference>
<comment type="catalytic activity">
    <reaction evidence="8">
        <text>(1S,2R)-1-C-(indol-3-yl)glycerol 3-phosphate + L-serine = D-glyceraldehyde 3-phosphate + L-tryptophan + H2O</text>
        <dbReference type="Rhea" id="RHEA:10532"/>
        <dbReference type="ChEBI" id="CHEBI:15377"/>
        <dbReference type="ChEBI" id="CHEBI:33384"/>
        <dbReference type="ChEBI" id="CHEBI:57912"/>
        <dbReference type="ChEBI" id="CHEBI:58866"/>
        <dbReference type="ChEBI" id="CHEBI:59776"/>
        <dbReference type="EC" id="4.2.1.20"/>
    </reaction>
</comment>
<dbReference type="InterPro" id="IPR013785">
    <property type="entry name" value="Aldolase_TIM"/>
</dbReference>
<dbReference type="PANTHER" id="PTHR43406">
    <property type="entry name" value="TRYPTOPHAN SYNTHASE, ALPHA CHAIN"/>
    <property type="match status" value="1"/>
</dbReference>
<dbReference type="EC" id="4.2.1.20" evidence="3"/>
<dbReference type="Proteomes" id="UP000613580">
    <property type="component" value="Unassembled WGS sequence"/>
</dbReference>
<evidence type="ECO:0000313" key="9">
    <source>
        <dbReference type="EMBL" id="KAF7322696.1"/>
    </source>
</evidence>
<keyword evidence="4" id="KW-0028">Amino-acid biosynthesis</keyword>
<evidence type="ECO:0000256" key="8">
    <source>
        <dbReference type="ARBA" id="ARBA00049047"/>
    </source>
</evidence>
<dbReference type="UniPathway" id="UPA00035">
    <property type="reaction ID" value="UER00044"/>
</dbReference>
<evidence type="ECO:0000313" key="10">
    <source>
        <dbReference type="Proteomes" id="UP000613580"/>
    </source>
</evidence>
<keyword evidence="7" id="KW-0456">Lyase</keyword>
<dbReference type="EMBL" id="JACAZE010000001">
    <property type="protein sequence ID" value="KAF7322696.1"/>
    <property type="molecule type" value="Genomic_DNA"/>
</dbReference>
<protein>
    <recommendedName>
        <fullName evidence="3">tryptophan synthase</fullName>
        <ecNumber evidence="3">4.2.1.20</ecNumber>
    </recommendedName>
</protein>
<sequence length="219" mass="23923">MDALKKVFFADKKAEGVPAFVTFVTAGFPTKDACSRCRPVAPIGMPFSDGPVIQEANTVMCCILAVDLVPFKIAVNNGIDYATEGCEKPGRRSCLGFGFFRHRKLEGLKQSRILQEEKAIQDAAGANGFIMVDLPPQEAIGFRQKCNKANLSYVPLIGPSTTLGRIKFLASIVIYVVSKTSTTGSSDQVQLNAELPHSRPRIRHCPSHSRLRCCEQATF</sequence>